<gene>
    <name evidence="1" type="ORF">K435DRAFT_851513</name>
</gene>
<sequence length="120" mass="14081">MLIGVPNSTQYIEITENEITAKAKNRFPEEIHRCRTNHLVHRPMYCTREGRTCGYQFGSRHVRLCFGEYRNIRFVVEQTTNVSGILLKVDYCRRHAKKEITVKKDRSAGKSFTSWVKEKS</sequence>
<dbReference type="EMBL" id="ML179063">
    <property type="protein sequence ID" value="THV03726.1"/>
    <property type="molecule type" value="Genomic_DNA"/>
</dbReference>
<evidence type="ECO:0000313" key="2">
    <source>
        <dbReference type="Proteomes" id="UP000297245"/>
    </source>
</evidence>
<organism evidence="1 2">
    <name type="scientific">Dendrothele bispora (strain CBS 962.96)</name>
    <dbReference type="NCBI Taxonomy" id="1314807"/>
    <lineage>
        <taxon>Eukaryota</taxon>
        <taxon>Fungi</taxon>
        <taxon>Dikarya</taxon>
        <taxon>Basidiomycota</taxon>
        <taxon>Agaricomycotina</taxon>
        <taxon>Agaricomycetes</taxon>
        <taxon>Agaricomycetidae</taxon>
        <taxon>Agaricales</taxon>
        <taxon>Agaricales incertae sedis</taxon>
        <taxon>Dendrothele</taxon>
    </lineage>
</organism>
<dbReference type="AlphaFoldDB" id="A0A4V4HHR3"/>
<accession>A0A4V4HHR3</accession>
<name>A0A4V4HHR3_DENBC</name>
<evidence type="ECO:0000313" key="1">
    <source>
        <dbReference type="EMBL" id="THV03726.1"/>
    </source>
</evidence>
<reference evidence="1 2" key="1">
    <citation type="journal article" date="2019" name="Nat. Ecol. Evol.">
        <title>Megaphylogeny resolves global patterns of mushroom evolution.</title>
        <authorList>
            <person name="Varga T."/>
            <person name="Krizsan K."/>
            <person name="Foldi C."/>
            <person name="Dima B."/>
            <person name="Sanchez-Garcia M."/>
            <person name="Sanchez-Ramirez S."/>
            <person name="Szollosi G.J."/>
            <person name="Szarkandi J.G."/>
            <person name="Papp V."/>
            <person name="Albert L."/>
            <person name="Andreopoulos W."/>
            <person name="Angelini C."/>
            <person name="Antonin V."/>
            <person name="Barry K.W."/>
            <person name="Bougher N.L."/>
            <person name="Buchanan P."/>
            <person name="Buyck B."/>
            <person name="Bense V."/>
            <person name="Catcheside P."/>
            <person name="Chovatia M."/>
            <person name="Cooper J."/>
            <person name="Damon W."/>
            <person name="Desjardin D."/>
            <person name="Finy P."/>
            <person name="Geml J."/>
            <person name="Haridas S."/>
            <person name="Hughes K."/>
            <person name="Justo A."/>
            <person name="Karasinski D."/>
            <person name="Kautmanova I."/>
            <person name="Kiss B."/>
            <person name="Kocsube S."/>
            <person name="Kotiranta H."/>
            <person name="LaButti K.M."/>
            <person name="Lechner B.E."/>
            <person name="Liimatainen K."/>
            <person name="Lipzen A."/>
            <person name="Lukacs Z."/>
            <person name="Mihaltcheva S."/>
            <person name="Morgado L.N."/>
            <person name="Niskanen T."/>
            <person name="Noordeloos M.E."/>
            <person name="Ohm R.A."/>
            <person name="Ortiz-Santana B."/>
            <person name="Ovrebo C."/>
            <person name="Racz N."/>
            <person name="Riley R."/>
            <person name="Savchenko A."/>
            <person name="Shiryaev A."/>
            <person name="Soop K."/>
            <person name="Spirin V."/>
            <person name="Szebenyi C."/>
            <person name="Tomsovsky M."/>
            <person name="Tulloss R.E."/>
            <person name="Uehling J."/>
            <person name="Grigoriev I.V."/>
            <person name="Vagvolgyi C."/>
            <person name="Papp T."/>
            <person name="Martin F.M."/>
            <person name="Miettinen O."/>
            <person name="Hibbett D.S."/>
            <person name="Nagy L.G."/>
        </authorList>
    </citation>
    <scope>NUCLEOTIDE SEQUENCE [LARGE SCALE GENOMIC DNA]</scope>
    <source>
        <strain evidence="1 2">CBS 962.96</strain>
    </source>
</reference>
<keyword evidence="2" id="KW-1185">Reference proteome</keyword>
<protein>
    <submittedName>
        <fullName evidence="1">Uncharacterized protein</fullName>
    </submittedName>
</protein>
<dbReference type="OrthoDB" id="9451547at2759"/>
<dbReference type="Proteomes" id="UP000297245">
    <property type="component" value="Unassembled WGS sequence"/>
</dbReference>
<proteinExistence type="predicted"/>